<proteinExistence type="predicted"/>
<dbReference type="AlphaFoldDB" id="A0A485KG76"/>
<evidence type="ECO:0000313" key="3">
    <source>
        <dbReference type="EMBL" id="VFT81760.1"/>
    </source>
</evidence>
<dbReference type="EMBL" id="CAADRA010001186">
    <property type="protein sequence ID" value="VFT81760.1"/>
    <property type="molecule type" value="Genomic_DNA"/>
</dbReference>
<accession>A0A485KG76</accession>
<keyword evidence="4" id="KW-1185">Reference proteome</keyword>
<dbReference type="OrthoDB" id="10545507at2759"/>
<reference evidence="3 4" key="1">
    <citation type="submission" date="2019-03" db="EMBL/GenBank/DDBJ databases">
        <authorList>
            <person name="Gaulin E."/>
            <person name="Dumas B."/>
        </authorList>
    </citation>
    <scope>NUCLEOTIDE SEQUENCE [LARGE SCALE GENOMIC DNA]</scope>
    <source>
        <strain evidence="3">CBS 568.67</strain>
    </source>
</reference>
<evidence type="ECO:0000256" key="1">
    <source>
        <dbReference type="SAM" id="Coils"/>
    </source>
</evidence>
<dbReference type="EMBL" id="VJMH01001186">
    <property type="protein sequence ID" value="KAF0712791.1"/>
    <property type="molecule type" value="Genomic_DNA"/>
</dbReference>
<dbReference type="Proteomes" id="UP000332933">
    <property type="component" value="Unassembled WGS sequence"/>
</dbReference>
<evidence type="ECO:0000313" key="2">
    <source>
        <dbReference type="EMBL" id="KAF0712791.1"/>
    </source>
</evidence>
<name>A0A485KG76_9STRA</name>
<organism evidence="3 4">
    <name type="scientific">Aphanomyces stellatus</name>
    <dbReference type="NCBI Taxonomy" id="120398"/>
    <lineage>
        <taxon>Eukaryota</taxon>
        <taxon>Sar</taxon>
        <taxon>Stramenopiles</taxon>
        <taxon>Oomycota</taxon>
        <taxon>Saprolegniomycetes</taxon>
        <taxon>Saprolegniales</taxon>
        <taxon>Verrucalvaceae</taxon>
        <taxon>Aphanomyces</taxon>
    </lineage>
</organism>
<evidence type="ECO:0000313" key="4">
    <source>
        <dbReference type="Proteomes" id="UP000332933"/>
    </source>
</evidence>
<feature type="coiled-coil region" evidence="1">
    <location>
        <begin position="139"/>
        <end position="173"/>
    </location>
</feature>
<sequence>MLHCFCNRPPMHTVQQHCQALGEILAGRVHAHFSSFRRATFLFDASAIESLETTLVVEMRELAKRMFVLHTSVDTLAAEKAALMARLTQVQDENAALAAKIKHVMMDAYNQSQQLQRRMHVLTQLWEKEKGILKSQWEAEVAERNQMALDRALDEAAAREERYLRRMDDEKRLEMEAMRRHFNLQKDTEIELLGNQLQRRAHHEMEAKLSAMTEEVQADQRRKQARTQLLEKQLLIPPSTSAS</sequence>
<gene>
    <name evidence="3" type="primary">Aste57867_4657</name>
    <name evidence="2" type="ORF">As57867_004644</name>
    <name evidence="3" type="ORF">ASTE57867_4657</name>
</gene>
<feature type="coiled-coil region" evidence="1">
    <location>
        <begin position="73"/>
        <end position="100"/>
    </location>
</feature>
<keyword evidence="1" id="KW-0175">Coiled coil</keyword>
<protein>
    <submittedName>
        <fullName evidence="3">Aste57867_4657 protein</fullName>
    </submittedName>
</protein>
<reference evidence="2" key="2">
    <citation type="submission" date="2019-06" db="EMBL/GenBank/DDBJ databases">
        <title>Genomics analysis of Aphanomyces spp. identifies a new class of oomycete effector associated with host adaptation.</title>
        <authorList>
            <person name="Gaulin E."/>
        </authorList>
    </citation>
    <scope>NUCLEOTIDE SEQUENCE</scope>
    <source>
        <strain evidence="2">CBS 578.67</strain>
    </source>
</reference>